<evidence type="ECO:0000313" key="1">
    <source>
        <dbReference type="EMBL" id="MBL4931483.1"/>
    </source>
</evidence>
<organism evidence="1 2">
    <name type="scientific">Clostridium paridis</name>
    <dbReference type="NCBI Taxonomy" id="2803863"/>
    <lineage>
        <taxon>Bacteria</taxon>
        <taxon>Bacillati</taxon>
        <taxon>Bacillota</taxon>
        <taxon>Clostridia</taxon>
        <taxon>Eubacteriales</taxon>
        <taxon>Clostridiaceae</taxon>
        <taxon>Clostridium</taxon>
    </lineage>
</organism>
<dbReference type="InterPro" id="IPR058532">
    <property type="entry name" value="YjbR/MT2646/Rv2570-like"/>
</dbReference>
<dbReference type="GO" id="GO:0003677">
    <property type="term" value="F:DNA binding"/>
    <property type="evidence" value="ECO:0007669"/>
    <property type="project" value="UniProtKB-KW"/>
</dbReference>
<dbReference type="SUPFAM" id="SSF142906">
    <property type="entry name" value="YjbR-like"/>
    <property type="match status" value="1"/>
</dbReference>
<proteinExistence type="predicted"/>
<evidence type="ECO:0000313" key="2">
    <source>
        <dbReference type="Proteomes" id="UP000623681"/>
    </source>
</evidence>
<dbReference type="Proteomes" id="UP000623681">
    <property type="component" value="Unassembled WGS sequence"/>
</dbReference>
<dbReference type="Pfam" id="PF04237">
    <property type="entry name" value="YjbR"/>
    <property type="match status" value="1"/>
</dbReference>
<dbReference type="InterPro" id="IPR007351">
    <property type="entry name" value="YjbR"/>
</dbReference>
<keyword evidence="2" id="KW-1185">Reference proteome</keyword>
<reference evidence="1" key="1">
    <citation type="submission" date="2021-01" db="EMBL/GenBank/DDBJ databases">
        <title>Genome public.</title>
        <authorList>
            <person name="Liu C."/>
            <person name="Sun Q."/>
        </authorList>
    </citation>
    <scope>NUCLEOTIDE SEQUENCE</scope>
    <source>
        <strain evidence="1">YIM B02565</strain>
    </source>
</reference>
<comment type="caution">
    <text evidence="1">The sequence shown here is derived from an EMBL/GenBank/DDBJ whole genome shotgun (WGS) entry which is preliminary data.</text>
</comment>
<accession>A0A937K4F5</accession>
<dbReference type="InterPro" id="IPR038056">
    <property type="entry name" value="YjbR-like_sf"/>
</dbReference>
<gene>
    <name evidence="1" type="ORF">JK634_06680</name>
</gene>
<protein>
    <submittedName>
        <fullName evidence="1">MmcQ/YjbR family DNA-binding protein</fullName>
    </submittedName>
</protein>
<dbReference type="PANTHER" id="PTHR35145">
    <property type="entry name" value="CYTOPLASMIC PROTEIN-RELATED"/>
    <property type="match status" value="1"/>
</dbReference>
<sequence>MNIKDYCLAFPYSAEDYPFGPETLVIKVNNKMFVLFGGDDSISLKCNPFAAIEYREMFNGVKPGYHLNKKYWNTVSLNDDVNEEMIKVMIKESYIEVVKTFPKRDRDRYLSKL</sequence>
<dbReference type="RefSeq" id="WP_202766868.1">
    <property type="nucleotide sequence ID" value="NZ_JAESWA010000020.1"/>
</dbReference>
<dbReference type="PANTHER" id="PTHR35145:SF1">
    <property type="entry name" value="CYTOPLASMIC PROTEIN"/>
    <property type="match status" value="1"/>
</dbReference>
<dbReference type="EMBL" id="JAESWA010000020">
    <property type="protein sequence ID" value="MBL4931483.1"/>
    <property type="molecule type" value="Genomic_DNA"/>
</dbReference>
<dbReference type="Gene3D" id="3.90.1150.30">
    <property type="match status" value="1"/>
</dbReference>
<dbReference type="AlphaFoldDB" id="A0A937K4F5"/>
<name>A0A937K4F5_9CLOT</name>
<keyword evidence="1" id="KW-0238">DNA-binding</keyword>